<dbReference type="GO" id="GO:0004519">
    <property type="term" value="F:endonuclease activity"/>
    <property type="evidence" value="ECO:0007669"/>
    <property type="project" value="UniProtKB-KW"/>
</dbReference>
<comment type="caution">
    <text evidence="2">The sequence shown here is derived from an EMBL/GenBank/DDBJ whole genome shotgun (WGS) entry which is preliminary data.</text>
</comment>
<evidence type="ECO:0000313" key="3">
    <source>
        <dbReference type="Proteomes" id="UP001160142"/>
    </source>
</evidence>
<dbReference type="Proteomes" id="UP001160142">
    <property type="component" value="Unassembled WGS sequence"/>
</dbReference>
<accession>A0ABT6KJB8</accession>
<gene>
    <name evidence="2" type="ORF">M2152_000168</name>
</gene>
<keyword evidence="2" id="KW-0255">Endonuclease</keyword>
<evidence type="ECO:0000313" key="2">
    <source>
        <dbReference type="EMBL" id="MDH6179986.1"/>
    </source>
</evidence>
<feature type="domain" description="DUF559" evidence="1">
    <location>
        <begin position="195"/>
        <end position="270"/>
    </location>
</feature>
<keyword evidence="2" id="KW-0378">Hydrolase</keyword>
<reference evidence="2 3" key="1">
    <citation type="submission" date="2023-04" db="EMBL/GenBank/DDBJ databases">
        <title>Genome Encyclopedia of Bacteria and Archaea VI: Functional Genomics of Type Strains.</title>
        <authorList>
            <person name="Whitman W."/>
        </authorList>
    </citation>
    <scope>NUCLEOTIDE SEQUENCE [LARGE SCALE GENOMIC DNA]</scope>
    <source>
        <strain evidence="2 3">SG_E_30_P1</strain>
    </source>
</reference>
<dbReference type="EMBL" id="JARXVQ010000001">
    <property type="protein sequence ID" value="MDH6179986.1"/>
    <property type="molecule type" value="Genomic_DNA"/>
</dbReference>
<dbReference type="Pfam" id="PF04480">
    <property type="entry name" value="DUF559"/>
    <property type="match status" value="1"/>
</dbReference>
<organism evidence="2 3">
    <name type="scientific">Antiquaquibacter oligotrophicus</name>
    <dbReference type="NCBI Taxonomy" id="2880260"/>
    <lineage>
        <taxon>Bacteria</taxon>
        <taxon>Bacillati</taxon>
        <taxon>Actinomycetota</taxon>
        <taxon>Actinomycetes</taxon>
        <taxon>Micrococcales</taxon>
        <taxon>Microbacteriaceae</taxon>
        <taxon>Antiquaquibacter</taxon>
    </lineage>
</organism>
<keyword evidence="3" id="KW-1185">Reference proteome</keyword>
<protein>
    <submittedName>
        <fullName evidence="2">Very-short-patch-repair endonuclease</fullName>
    </submittedName>
</protein>
<dbReference type="InterPro" id="IPR007569">
    <property type="entry name" value="DUF559"/>
</dbReference>
<name>A0ABT6KJB8_9MICO</name>
<keyword evidence="2" id="KW-0540">Nuclease</keyword>
<dbReference type="Gene3D" id="3.40.960.10">
    <property type="entry name" value="VSR Endonuclease"/>
    <property type="match status" value="1"/>
</dbReference>
<evidence type="ECO:0000259" key="1">
    <source>
        <dbReference type="Pfam" id="PF04480"/>
    </source>
</evidence>
<proteinExistence type="predicted"/>
<sequence length="284" mass="31519">MQSVRQAIASRGGLAATFELTHDGFGRGAVRAALEGGHIFRVRQGWYAIPGLTPDEVRAARVGGRLTCHSGLRTMGCWDVGDPDLHVVVDPRSARLRRPDDKWARLSGHSDDVRVHWRVADSPGRLTLPALECFRDAATCLTREQLPVVADSFLHLHPSARTGWQHAAALLGPRASVLRLADGVCESGTETIFFDRFRDLAPRRQVVIPGVGRVDFLLGERLITEVDGSAHHSGPEQFEADRRRDALLSARGFRVLRFSYRQVTSRWFEVEASVRAAIARGDRY</sequence>
<dbReference type="RefSeq" id="WP_322132355.1">
    <property type="nucleotide sequence ID" value="NZ_CP085036.1"/>
</dbReference>